<dbReference type="PANTHER" id="PTHR47551">
    <property type="entry name" value="TUBULIN--TYROSINE LIGASE PBY1-RELATED"/>
    <property type="match status" value="1"/>
</dbReference>
<proteinExistence type="predicted"/>
<evidence type="ECO:0000313" key="2">
    <source>
        <dbReference type="EMBL" id="KAK0642664.1"/>
    </source>
</evidence>
<dbReference type="InterPro" id="IPR036523">
    <property type="entry name" value="SurE-like_sf"/>
</dbReference>
<accession>A0AA40CMQ2</accession>
<protein>
    <submittedName>
        <fullName evidence="2">Tubulin--tyrosine ligase PBY1</fullName>
    </submittedName>
</protein>
<name>A0AA40CMQ2_9PEZI</name>
<dbReference type="NCBIfam" id="TIGR00087">
    <property type="entry name" value="surE"/>
    <property type="match status" value="1"/>
</dbReference>
<gene>
    <name evidence="2" type="primary">PBY1_0</name>
    <name evidence="2" type="ORF">DIS24_g8791</name>
</gene>
<keyword evidence="2" id="KW-0436">Ligase</keyword>
<dbReference type="GO" id="GO:0016787">
    <property type="term" value="F:hydrolase activity"/>
    <property type="evidence" value="ECO:0007669"/>
    <property type="project" value="InterPro"/>
</dbReference>
<feature type="domain" description="Survival protein SurE-like phosphatase/nucleotidase" evidence="1">
    <location>
        <begin position="18"/>
        <end position="228"/>
    </location>
</feature>
<evidence type="ECO:0000313" key="3">
    <source>
        <dbReference type="Proteomes" id="UP001175001"/>
    </source>
</evidence>
<dbReference type="Gene3D" id="3.40.1210.10">
    <property type="entry name" value="Survival protein SurE-like phosphatase/nucleotidase"/>
    <property type="match status" value="1"/>
</dbReference>
<keyword evidence="3" id="KW-1185">Reference proteome</keyword>
<dbReference type="Proteomes" id="UP001175001">
    <property type="component" value="Unassembled WGS sequence"/>
</dbReference>
<organism evidence="2 3">
    <name type="scientific">Lasiodiplodia hormozganensis</name>
    <dbReference type="NCBI Taxonomy" id="869390"/>
    <lineage>
        <taxon>Eukaryota</taxon>
        <taxon>Fungi</taxon>
        <taxon>Dikarya</taxon>
        <taxon>Ascomycota</taxon>
        <taxon>Pezizomycotina</taxon>
        <taxon>Dothideomycetes</taxon>
        <taxon>Dothideomycetes incertae sedis</taxon>
        <taxon>Botryosphaeriales</taxon>
        <taxon>Botryosphaeriaceae</taxon>
        <taxon>Lasiodiplodia</taxon>
    </lineage>
</organism>
<dbReference type="GO" id="GO:0000932">
    <property type="term" value="C:P-body"/>
    <property type="evidence" value="ECO:0007669"/>
    <property type="project" value="TreeGrafter"/>
</dbReference>
<dbReference type="InterPro" id="IPR027746">
    <property type="entry name" value="TTL"/>
</dbReference>
<evidence type="ECO:0000259" key="1">
    <source>
        <dbReference type="Pfam" id="PF01975"/>
    </source>
</evidence>
<dbReference type="InterPro" id="IPR002828">
    <property type="entry name" value="SurE-like_Pase/nucleotidase"/>
</dbReference>
<dbReference type="EMBL" id="JAUJDW010000069">
    <property type="protein sequence ID" value="KAK0642664.1"/>
    <property type="molecule type" value="Genomic_DNA"/>
</dbReference>
<reference evidence="2" key="1">
    <citation type="submission" date="2023-06" db="EMBL/GenBank/DDBJ databases">
        <title>Multi-omics analyses reveal the molecular pathogenesis toolkit of Lasiodiplodia hormozganensis, a cross-kingdom pathogen.</title>
        <authorList>
            <person name="Felix C."/>
            <person name="Meneses R."/>
            <person name="Goncalves M.F.M."/>
            <person name="Tilleman L."/>
            <person name="Duarte A.S."/>
            <person name="Jorrin-Novo J.V."/>
            <person name="Van De Peer Y."/>
            <person name="Deforce D."/>
            <person name="Van Nieuwerburgh F."/>
            <person name="Esteves A.C."/>
            <person name="Alves A."/>
        </authorList>
    </citation>
    <scope>NUCLEOTIDE SEQUENCE</scope>
    <source>
        <strain evidence="2">CBS 339.90</strain>
    </source>
</reference>
<dbReference type="AlphaFoldDB" id="A0AA40CMQ2"/>
<dbReference type="PANTHER" id="PTHR47551:SF1">
    <property type="entry name" value="TUBULIN--TYROSINE LIGASE PBY1-RELATED"/>
    <property type="match status" value="1"/>
</dbReference>
<dbReference type="SUPFAM" id="SSF64167">
    <property type="entry name" value="SurE-like"/>
    <property type="match status" value="1"/>
</dbReference>
<dbReference type="Pfam" id="PF01975">
    <property type="entry name" value="SurE"/>
    <property type="match status" value="1"/>
</dbReference>
<dbReference type="GO" id="GO:0016874">
    <property type="term" value="F:ligase activity"/>
    <property type="evidence" value="ECO:0007669"/>
    <property type="project" value="UniProtKB-KW"/>
</dbReference>
<sequence length="278" mass="29598">MKAPIETMIDIRTYAGTVTNDDGPPSDPSSPYVQPLVSTLESHGHRVSVILPSTQRSWIGKAHIITDIHTTTAFHPAPSSSGSPHPRSTWTLVNGTPASCIQLGLNNHQAGADTATPIDLVLSGPNFGKNTTAVFALSSGTIGAAMEAALCGKKAIAVSFAHAEDGTYDVAEACEHAVKLAEHLHGTWDEDVHVYSVNVPLGGGERGDGEDGGKRRRVVWTRVQQNGWGRDRAFREREGKAGDKGFEWAPPKFGDVTEGIAASVAPEDSWAIRNGFTR</sequence>
<comment type="caution">
    <text evidence="2">The sequence shown here is derived from an EMBL/GenBank/DDBJ whole genome shotgun (WGS) entry which is preliminary data.</text>
</comment>